<feature type="transmembrane region" description="Helical" evidence="1">
    <location>
        <begin position="20"/>
        <end position="44"/>
    </location>
</feature>
<name>A0A6F8YRU3_9ACTN</name>
<evidence type="ECO:0000256" key="1">
    <source>
        <dbReference type="SAM" id="Phobius"/>
    </source>
</evidence>
<keyword evidence="1" id="KW-0812">Transmembrane</keyword>
<dbReference type="EMBL" id="AP022871">
    <property type="protein sequence ID" value="BCB88867.1"/>
    <property type="molecule type" value="Genomic_DNA"/>
</dbReference>
<reference evidence="2 3" key="1">
    <citation type="submission" date="2020-03" db="EMBL/GenBank/DDBJ databases">
        <title>Whole genome shotgun sequence of Phytohabitans suffuscus NBRC 105367.</title>
        <authorList>
            <person name="Komaki H."/>
            <person name="Tamura T."/>
        </authorList>
    </citation>
    <scope>NUCLEOTIDE SEQUENCE [LARGE SCALE GENOMIC DNA]</scope>
    <source>
        <strain evidence="2 3">NBRC 105367</strain>
    </source>
</reference>
<dbReference type="AlphaFoldDB" id="A0A6F8YRU3"/>
<accession>A0A6F8YRU3</accession>
<keyword evidence="1" id="KW-0472">Membrane</keyword>
<dbReference type="KEGG" id="psuu:Psuf_061800"/>
<feature type="transmembrane region" description="Helical" evidence="1">
    <location>
        <begin position="64"/>
        <end position="88"/>
    </location>
</feature>
<gene>
    <name evidence="2" type="ORF">Psuf_061800</name>
</gene>
<keyword evidence="1" id="KW-1133">Transmembrane helix</keyword>
<sequence>MQSRDDEIVLPERRREGKAWILESPWTLCGLFVGLVVSAVILRQSEPRLLAGWAPMQPGDALGMAWQVQTSIAAIAFAGLALVIQLAGDPPVAIRSSREVLFDQTHFRLLLFYAGGSNVTLGLVSTWLQSDGGVLLCFIFCFVGTLALIGFSYVQAARFFLDDHRATDQALEVLLDKLKDGIREQQSAAEANQLLAERFPSSGLVRRLRGKPAGPVVIPLVSSAGGKRVTGFDPVALRGVAASLLRSVRDRRFEATQDASTKPSDALSKPATLVISYGLSDVVPRGGALFHLVLAEAPAPKLLRTYDQRLRRCVRLAAAEGQVEDELVTLKDSLLVAAQAGTTGALERGLDVYERLFTQIIQTRRDGPDGSTRAAYGSYWRAMQRNLREIGVVAVDKLGSTGVTLVADNAYALCAAAFDAREIDALREFLALYQSYFYQVTDPARPLAPEYLLVSLQNLLDLRISPAVTSDPVVQPVAELSSAAAIADTMKVCVDRGDAALLQRVLDYFRYPTRSRRLTEEGRAARTAAALAALGWAFFRWRTDDQPDQMRDVCRILLDVFQGADLWAGYIKAADSAEGWPWERWEIERARPMRARLMEFHTFLAGAAVAAASRVGMRTPTDNPSPSDADRAGTLLAAFELSDQLLTELQIPVGGGNDRLEGNLKALIDRRAQIDRAVLQNSPLEASRVEQFVQGLSEALHQSGERLSDILAAGTGDEDAVEGTDLYYNHLQPRDFFVTSERVYADPSELGRSIGAGLIDGENAYLVKTLTDGHERKSADADNIKRLWSDRSSYIVVINDWDLADQIGIQSWTPGVQNQRGLFITVDGADEICLILDLEQVARVQRSPKRLDQMGPSPRELPCVAVAVRDYDEPTQQPAAHVMVGTSLTWTRNPGDGVQVLIRKEDS</sequence>
<dbReference type="Proteomes" id="UP000503011">
    <property type="component" value="Chromosome"/>
</dbReference>
<proteinExistence type="predicted"/>
<protein>
    <submittedName>
        <fullName evidence="2">Uncharacterized protein</fullName>
    </submittedName>
</protein>
<feature type="transmembrane region" description="Helical" evidence="1">
    <location>
        <begin position="133"/>
        <end position="154"/>
    </location>
</feature>
<evidence type="ECO:0000313" key="3">
    <source>
        <dbReference type="Proteomes" id="UP000503011"/>
    </source>
</evidence>
<keyword evidence="3" id="KW-1185">Reference proteome</keyword>
<organism evidence="2 3">
    <name type="scientific">Phytohabitans suffuscus</name>
    <dbReference type="NCBI Taxonomy" id="624315"/>
    <lineage>
        <taxon>Bacteria</taxon>
        <taxon>Bacillati</taxon>
        <taxon>Actinomycetota</taxon>
        <taxon>Actinomycetes</taxon>
        <taxon>Micromonosporales</taxon>
        <taxon>Micromonosporaceae</taxon>
    </lineage>
</organism>
<reference evidence="2 3" key="2">
    <citation type="submission" date="2020-03" db="EMBL/GenBank/DDBJ databases">
        <authorList>
            <person name="Ichikawa N."/>
            <person name="Kimura A."/>
            <person name="Kitahashi Y."/>
            <person name="Uohara A."/>
        </authorList>
    </citation>
    <scope>NUCLEOTIDE SEQUENCE [LARGE SCALE GENOMIC DNA]</scope>
    <source>
        <strain evidence="2 3">NBRC 105367</strain>
    </source>
</reference>
<evidence type="ECO:0000313" key="2">
    <source>
        <dbReference type="EMBL" id="BCB88867.1"/>
    </source>
</evidence>